<proteinExistence type="predicted"/>
<feature type="chain" id="PRO_5028393865" description="Squalene cyclase C-terminal domain-containing protein" evidence="1">
    <location>
        <begin position="23"/>
        <end position="339"/>
    </location>
</feature>
<reference evidence="3" key="1">
    <citation type="journal article" date="2020" name="mSystems">
        <title>Genome- and Community-Level Interaction Insights into Carbon Utilization and Element Cycling Functions of Hydrothermarchaeota in Hydrothermal Sediment.</title>
        <authorList>
            <person name="Zhou Z."/>
            <person name="Liu Y."/>
            <person name="Xu W."/>
            <person name="Pan J."/>
            <person name="Luo Z.H."/>
            <person name="Li M."/>
        </authorList>
    </citation>
    <scope>NUCLEOTIDE SEQUENCE [LARGE SCALE GENOMIC DNA]</scope>
    <source>
        <strain evidence="3">SpSt-339</strain>
    </source>
</reference>
<comment type="caution">
    <text evidence="3">The sequence shown here is derived from an EMBL/GenBank/DDBJ whole genome shotgun (WGS) entry which is preliminary data.</text>
</comment>
<feature type="domain" description="Squalene cyclase C-terminal" evidence="2">
    <location>
        <begin position="222"/>
        <end position="328"/>
    </location>
</feature>
<dbReference type="InterPro" id="IPR032696">
    <property type="entry name" value="SQ_cyclase_C"/>
</dbReference>
<dbReference type="SUPFAM" id="SSF48239">
    <property type="entry name" value="Terpenoid cyclases/Protein prenyltransferases"/>
    <property type="match status" value="1"/>
</dbReference>
<dbReference type="AlphaFoldDB" id="A0A7C2PIB2"/>
<dbReference type="Gene3D" id="1.50.10.20">
    <property type="match status" value="2"/>
</dbReference>
<accession>A0A7C2PIB2</accession>
<organism evidence="3">
    <name type="scientific">Schlesneria paludicola</name>
    <dbReference type="NCBI Taxonomy" id="360056"/>
    <lineage>
        <taxon>Bacteria</taxon>
        <taxon>Pseudomonadati</taxon>
        <taxon>Planctomycetota</taxon>
        <taxon>Planctomycetia</taxon>
        <taxon>Planctomycetales</taxon>
        <taxon>Planctomycetaceae</taxon>
        <taxon>Schlesneria</taxon>
    </lineage>
</organism>
<dbReference type="UniPathway" id="UPA00337"/>
<keyword evidence="1" id="KW-0732">Signal</keyword>
<dbReference type="EMBL" id="DSOK01000362">
    <property type="protein sequence ID" value="HEN16397.1"/>
    <property type="molecule type" value="Genomic_DNA"/>
</dbReference>
<dbReference type="CDD" id="cd00688">
    <property type="entry name" value="ISOPREN_C2_like"/>
    <property type="match status" value="1"/>
</dbReference>
<evidence type="ECO:0000256" key="1">
    <source>
        <dbReference type="SAM" id="SignalP"/>
    </source>
</evidence>
<evidence type="ECO:0000259" key="2">
    <source>
        <dbReference type="Pfam" id="PF13243"/>
    </source>
</evidence>
<dbReference type="InterPro" id="IPR008930">
    <property type="entry name" value="Terpenoid_cyclase/PrenylTrfase"/>
</dbReference>
<feature type="signal peptide" evidence="1">
    <location>
        <begin position="1"/>
        <end position="22"/>
    </location>
</feature>
<gene>
    <name evidence="3" type="ORF">ENQ76_13120</name>
</gene>
<name>A0A7C2PIB2_9PLAN</name>
<evidence type="ECO:0000313" key="3">
    <source>
        <dbReference type="EMBL" id="HEN16397.1"/>
    </source>
</evidence>
<sequence length="339" mass="37134">MIRSPIVLAVVGVLLTDSSLRAAEPELPPLQDAVARGLARLEQAAADYPTHRDCFSCHHQTLPLFAAVEAQRAGVVDSLAAWQPTLSFTAKSFERRRDGLAEGQHVGGRAATVSYGLWTYQLGDVPADETTAAMVEYLLRQQREDGSWKPPSNRPPLERSAVSCTVLSALGVKWYATAEQQERATAALARARSWLQTAALDEHEDIAFALWGETLFAEKPTARLSELVQELQARQRDDGGWGQLPDLGSDAYSTGQAVWGLLESPAPVSVDFIERGVTWLREHQEADGSWHVVSRSKPIQEWFDNGDPHGKDQFISTTATGWAVAALARWQATGRSPGR</sequence>
<protein>
    <recommendedName>
        <fullName evidence="2">Squalene cyclase C-terminal domain-containing protein</fullName>
    </recommendedName>
</protein>
<dbReference type="Pfam" id="PF13243">
    <property type="entry name" value="SQHop_cyclase_C"/>
    <property type="match status" value="1"/>
</dbReference>